<dbReference type="Gene3D" id="3.20.20.80">
    <property type="entry name" value="Glycosidases"/>
    <property type="match status" value="1"/>
</dbReference>
<organism evidence="1 2">
    <name type="scientific">Metapseudomonas otitidis</name>
    <dbReference type="NCBI Taxonomy" id="319939"/>
    <lineage>
        <taxon>Bacteria</taxon>
        <taxon>Pseudomonadati</taxon>
        <taxon>Pseudomonadota</taxon>
        <taxon>Gammaproteobacteria</taxon>
        <taxon>Pseudomonadales</taxon>
        <taxon>Pseudomonadaceae</taxon>
        <taxon>Metapseudomonas</taxon>
    </lineage>
</organism>
<sequence length="69" mass="7208">SVALLLLSPMVPLMFMGEEWGSEQPFLYFTSHNEALAQAAGQVAGGFAGEVGVVALVLAGEQHVQHVVA</sequence>
<reference evidence="1 2" key="1">
    <citation type="submission" date="2023-10" db="EMBL/GenBank/DDBJ databases">
        <title>Pseudomonas otitidis isolated from a paediatric patient with cystic fibrosis in Chile.</title>
        <authorList>
            <person name="Amsteins-Romero L."/>
            <person name="Opazo-Capurro A."/>
            <person name="Matus-Kohler M."/>
            <person name="Gonzalez-Rocha G."/>
        </authorList>
    </citation>
    <scope>NUCLEOTIDE SEQUENCE [LARGE SCALE GENOMIC DNA]</scope>
    <source>
        <strain evidence="1 2">P-714</strain>
    </source>
</reference>
<accession>A0ABU3Y2G8</accession>
<dbReference type="SUPFAM" id="SSF51445">
    <property type="entry name" value="(Trans)glycosidases"/>
    <property type="match status" value="1"/>
</dbReference>
<gene>
    <name evidence="1" type="ORF">R0G64_32670</name>
</gene>
<dbReference type="Gene3D" id="1.10.10.760">
    <property type="entry name" value="E-set domains of sugar-utilizing enzymes"/>
    <property type="match status" value="1"/>
</dbReference>
<evidence type="ECO:0000313" key="2">
    <source>
        <dbReference type="Proteomes" id="UP001273935"/>
    </source>
</evidence>
<evidence type="ECO:0000313" key="1">
    <source>
        <dbReference type="EMBL" id="MDV3444055.1"/>
    </source>
</evidence>
<protein>
    <submittedName>
        <fullName evidence="1">Uncharacterized protein</fullName>
    </submittedName>
</protein>
<keyword evidence="2" id="KW-1185">Reference proteome</keyword>
<feature type="non-terminal residue" evidence="1">
    <location>
        <position position="1"/>
    </location>
</feature>
<name>A0ABU3Y2G8_9GAMM</name>
<dbReference type="InterPro" id="IPR044901">
    <property type="entry name" value="Trehalose_TreZ_E-set_sf"/>
</dbReference>
<dbReference type="Proteomes" id="UP001273935">
    <property type="component" value="Unassembled WGS sequence"/>
</dbReference>
<proteinExistence type="predicted"/>
<feature type="non-terminal residue" evidence="1">
    <location>
        <position position="69"/>
    </location>
</feature>
<dbReference type="InterPro" id="IPR017853">
    <property type="entry name" value="GH"/>
</dbReference>
<dbReference type="EMBL" id="JAWJUL010000634">
    <property type="protein sequence ID" value="MDV3444055.1"/>
    <property type="molecule type" value="Genomic_DNA"/>
</dbReference>
<comment type="caution">
    <text evidence="1">The sequence shown here is derived from an EMBL/GenBank/DDBJ whole genome shotgun (WGS) entry which is preliminary data.</text>
</comment>